<protein>
    <submittedName>
        <fullName evidence="2">Uncharacterized protein</fullName>
    </submittedName>
</protein>
<reference evidence="2 3" key="1">
    <citation type="submission" date="2020-10" db="EMBL/GenBank/DDBJ databases">
        <authorList>
            <person name="Castelo-Branco R."/>
            <person name="Eusebio N."/>
            <person name="Adriana R."/>
            <person name="Vieira A."/>
            <person name="Brugerolle De Fraissinette N."/>
            <person name="Rezende De Castro R."/>
            <person name="Schneider M.P."/>
            <person name="Vasconcelos V."/>
            <person name="Leao P.N."/>
        </authorList>
    </citation>
    <scope>NUCLEOTIDE SEQUENCE [LARGE SCALE GENOMIC DNA]</scope>
    <source>
        <strain evidence="2 3">LEGE 06226</strain>
    </source>
</reference>
<feature type="transmembrane region" description="Helical" evidence="1">
    <location>
        <begin position="312"/>
        <end position="330"/>
    </location>
</feature>
<dbReference type="EMBL" id="JADEWU010000026">
    <property type="protein sequence ID" value="MBE9144123.1"/>
    <property type="molecule type" value="Genomic_DNA"/>
</dbReference>
<evidence type="ECO:0000256" key="1">
    <source>
        <dbReference type="SAM" id="Phobius"/>
    </source>
</evidence>
<keyword evidence="1" id="KW-0812">Transmembrane</keyword>
<accession>A0ABR9UCC5</accession>
<keyword evidence="1" id="KW-0472">Membrane</keyword>
<keyword evidence="1" id="KW-1133">Transmembrane helix</keyword>
<keyword evidence="3" id="KW-1185">Reference proteome</keyword>
<dbReference type="Proteomes" id="UP000640725">
    <property type="component" value="Unassembled WGS sequence"/>
</dbReference>
<dbReference type="RefSeq" id="WP_193869645.1">
    <property type="nucleotide sequence ID" value="NZ_JADEWU010000026.1"/>
</dbReference>
<feature type="transmembrane region" description="Helical" evidence="1">
    <location>
        <begin position="122"/>
        <end position="141"/>
    </location>
</feature>
<comment type="caution">
    <text evidence="2">The sequence shown here is derived from an EMBL/GenBank/DDBJ whole genome shotgun (WGS) entry which is preliminary data.</text>
</comment>
<feature type="transmembrane region" description="Helical" evidence="1">
    <location>
        <begin position="148"/>
        <end position="169"/>
    </location>
</feature>
<organism evidence="2 3">
    <name type="scientific">Planktothrix mougeotii LEGE 06226</name>
    <dbReference type="NCBI Taxonomy" id="1828728"/>
    <lineage>
        <taxon>Bacteria</taxon>
        <taxon>Bacillati</taxon>
        <taxon>Cyanobacteriota</taxon>
        <taxon>Cyanophyceae</taxon>
        <taxon>Oscillatoriophycideae</taxon>
        <taxon>Oscillatoriales</taxon>
        <taxon>Microcoleaceae</taxon>
        <taxon>Planktothrix</taxon>
    </lineage>
</organism>
<proteinExistence type="predicted"/>
<evidence type="ECO:0000313" key="3">
    <source>
        <dbReference type="Proteomes" id="UP000640725"/>
    </source>
</evidence>
<feature type="transmembrane region" description="Helical" evidence="1">
    <location>
        <begin position="21"/>
        <end position="42"/>
    </location>
</feature>
<name>A0ABR9UCC5_9CYAN</name>
<gene>
    <name evidence="2" type="ORF">IQ236_12955</name>
</gene>
<feature type="transmembrane region" description="Helical" evidence="1">
    <location>
        <begin position="274"/>
        <end position="292"/>
    </location>
</feature>
<sequence length="346" mass="37857">MSSTSQQKSSLSSSLFSAQGLVIAGIVWAVLALLFFLLFSVTVEGEELPLWYSIGTYFFELGAFLGAAIVCYRNWQSPQMVSGRNVWLCIGLGVFFYFIGGVLFGVWELVWHLDPAVSIADAFYVLSYLFLGAGMILAVLSKRVDLEIAQWVALVGVAVAGTAFGLWVASPTFFGLLGSPEPIAIEQQVAAPSVPTPGVSAPKVEKLSTQTPATPAAESEEETSPAPLWVEAIDSKLEPLEFGVNLFYIIGDVFLLILATALILAFWGGRFSQSWRMIAFAIFSLYIADMYFKWSDSRLEGDYESGGLLEVFFVFTGVLFAVGAILEYDISTRSRQSRRSRRTAKS</sequence>
<feature type="transmembrane region" description="Helical" evidence="1">
    <location>
        <begin position="87"/>
        <end position="110"/>
    </location>
</feature>
<feature type="transmembrane region" description="Helical" evidence="1">
    <location>
        <begin position="246"/>
        <end position="267"/>
    </location>
</feature>
<feature type="transmembrane region" description="Helical" evidence="1">
    <location>
        <begin position="54"/>
        <end position="75"/>
    </location>
</feature>
<evidence type="ECO:0000313" key="2">
    <source>
        <dbReference type="EMBL" id="MBE9144123.1"/>
    </source>
</evidence>